<comment type="subunit">
    <text evidence="4">Binds to mitochondrial small subunit 15S rRNA.</text>
</comment>
<sequence>MFVCRACTRRLIGVRNQIPIASRLLRPSLAATSSFSSSAIFNRPHDSFRALKDFESQAATEPPATDQPESNADREERLKEKWAAQRQKKKERKQAQRSAEVQAFLEPAPPASVLSVEDVQDALGGQAKESENTELSTENIFQEEDVKDDADSPVDPNNEQDQKLLKVRKIVKKHLTWLKDPLDIAQHIRKTLDKGGWDEALMMARTVSVNTKAEVSWNHLIDYQLKQGRLHAAIKLYNEMKKRGQRPNARTYTIIFRGCAESHHPQLAVSEAVRIYNTLLTRHAGTNFEPNTIHMNSVLEVCARANDLDSMFTILGTANNSRRAPDALSFTIVLNALRHQPASVRYGPNEFADVQIKKNIQVSIQKAKALWDDIISRWRGGRLFLDEGLVCAMGHVMAAGDYVDNANIFPMLEQTMQIPLPDVINKTLLRLAKPPKPRPETSTDVDAEGTHSEQPREIPTRSTSAAAPEGNGSYVKPGQRTLSLTLTSLTNTNKTSYAGKYWQYFTEVHKIKPDVNNYACYLKCLRVGHSSNGVAKLILSMPQEFLSPLTFRVGFGTCIKDKLNQNAYDNACRIFEVMIAKSRYPDNLAMRLFLHVARIARVRCPGEKDEGYGRQLYDAIDRMWGPMDIILRSFSYLEKPTKSPEEALERNRGEMQEAMATARAMISVMDIICNQRLATPKASREIRIKRKVLNLSVERFILKLYPNGPPGRESQGEKDAELLKQTNELGQLRALATAL</sequence>
<dbReference type="NCBIfam" id="TIGR00756">
    <property type="entry name" value="PPR"/>
    <property type="match status" value="1"/>
</dbReference>
<proteinExistence type="inferred from homology"/>
<comment type="similarity">
    <text evidence="1">Belongs to the CCM1 family.</text>
</comment>
<evidence type="ECO:0000256" key="1">
    <source>
        <dbReference type="ARBA" id="ARBA00006192"/>
    </source>
</evidence>
<feature type="compositionally biased region" description="Basic and acidic residues" evidence="6">
    <location>
        <begin position="71"/>
        <end position="83"/>
    </location>
</feature>
<feature type="region of interest" description="Disordered" evidence="6">
    <location>
        <begin position="125"/>
        <end position="159"/>
    </location>
</feature>
<dbReference type="Pfam" id="PF13041">
    <property type="entry name" value="PPR_2"/>
    <property type="match status" value="1"/>
</dbReference>
<feature type="region of interest" description="Disordered" evidence="6">
    <location>
        <begin position="57"/>
        <end position="100"/>
    </location>
</feature>
<protein>
    <recommendedName>
        <fullName evidence="9">Pentatricopeptide repeat protein</fullName>
    </recommendedName>
</protein>
<dbReference type="InterPro" id="IPR011990">
    <property type="entry name" value="TPR-like_helical_dom_sf"/>
</dbReference>
<dbReference type="AlphaFoldDB" id="A0AAN6X4W1"/>
<reference evidence="7" key="1">
    <citation type="journal article" date="2023" name="Mol. Phylogenet. Evol.">
        <title>Genome-scale phylogeny and comparative genomics of the fungal order Sordariales.</title>
        <authorList>
            <person name="Hensen N."/>
            <person name="Bonometti L."/>
            <person name="Westerberg I."/>
            <person name="Brannstrom I.O."/>
            <person name="Guillou S."/>
            <person name="Cros-Aarteil S."/>
            <person name="Calhoun S."/>
            <person name="Haridas S."/>
            <person name="Kuo A."/>
            <person name="Mondo S."/>
            <person name="Pangilinan J."/>
            <person name="Riley R."/>
            <person name="LaButti K."/>
            <person name="Andreopoulos B."/>
            <person name="Lipzen A."/>
            <person name="Chen C."/>
            <person name="Yan M."/>
            <person name="Daum C."/>
            <person name="Ng V."/>
            <person name="Clum A."/>
            <person name="Steindorff A."/>
            <person name="Ohm R.A."/>
            <person name="Martin F."/>
            <person name="Silar P."/>
            <person name="Natvig D.O."/>
            <person name="Lalanne C."/>
            <person name="Gautier V."/>
            <person name="Ament-Velasquez S.L."/>
            <person name="Kruys A."/>
            <person name="Hutchinson M.I."/>
            <person name="Powell A.J."/>
            <person name="Barry K."/>
            <person name="Miller A.N."/>
            <person name="Grigoriev I.V."/>
            <person name="Debuchy R."/>
            <person name="Gladieux P."/>
            <person name="Hiltunen Thoren M."/>
            <person name="Johannesson H."/>
        </authorList>
    </citation>
    <scope>NUCLEOTIDE SEQUENCE</scope>
    <source>
        <strain evidence="7">PSN309</strain>
    </source>
</reference>
<feature type="compositionally biased region" description="Acidic residues" evidence="6">
    <location>
        <begin position="141"/>
        <end position="152"/>
    </location>
</feature>
<evidence type="ECO:0008006" key="9">
    <source>
        <dbReference type="Google" id="ProtNLM"/>
    </source>
</evidence>
<evidence type="ECO:0000256" key="2">
    <source>
        <dbReference type="ARBA" id="ARBA00022737"/>
    </source>
</evidence>
<comment type="function">
    <text evidence="3">Regulates mitochondrial small subunit maturation by controlling 15S rRNA 5'-end processing. Localizes to the 5' precursor of the 15S rRNA in a position that is subsequently occupied by mS47 in the mature yeast mtSSU. Uses structure and sequence-specific RNA recognition, binding to a single-stranded region of the precursor and specifically recognizing bases -6 to -1. The exchange of Ccm1 for mS47 is coupled to the irreversible removal of precursor rRNA that is accompanied by conformational changes of the mitoribosomal proteins uS5m and mS26. These conformational changes signal completion of 5'-end rRNA processing through protection of the mature 5'-end of the 15S rRNA and stabilization of mS47. The removal of the 5' precursor together with the dissociation of Ccm1 may be catalyzed by the 5'-3' exoribonuclease Pet127. Involved in the specific removal of group I introns in mitochondrial encoded transcripts.</text>
</comment>
<accession>A0AAN6X4W1</accession>
<dbReference type="Gene3D" id="1.25.40.10">
    <property type="entry name" value="Tetratricopeptide repeat domain"/>
    <property type="match status" value="1"/>
</dbReference>
<evidence type="ECO:0000313" key="7">
    <source>
        <dbReference type="EMBL" id="KAK4193965.1"/>
    </source>
</evidence>
<dbReference type="Proteomes" id="UP001302126">
    <property type="component" value="Unassembled WGS sequence"/>
</dbReference>
<evidence type="ECO:0000256" key="6">
    <source>
        <dbReference type="SAM" id="MobiDB-lite"/>
    </source>
</evidence>
<dbReference type="InterPro" id="IPR002885">
    <property type="entry name" value="PPR_rpt"/>
</dbReference>
<evidence type="ECO:0000256" key="4">
    <source>
        <dbReference type="ARBA" id="ARBA00044511"/>
    </source>
</evidence>
<dbReference type="PROSITE" id="PS51375">
    <property type="entry name" value="PPR"/>
    <property type="match status" value="1"/>
</dbReference>
<keyword evidence="2" id="KW-0677">Repeat</keyword>
<gene>
    <name evidence="7" type="ORF">QBC35DRAFT_511134</name>
</gene>
<dbReference type="PANTHER" id="PTHR47447">
    <property type="entry name" value="OS03G0856100 PROTEIN"/>
    <property type="match status" value="1"/>
</dbReference>
<feature type="repeat" description="PPR" evidence="5">
    <location>
        <begin position="213"/>
        <end position="247"/>
    </location>
</feature>
<comment type="caution">
    <text evidence="7">The sequence shown here is derived from an EMBL/GenBank/DDBJ whole genome shotgun (WGS) entry which is preliminary data.</text>
</comment>
<evidence type="ECO:0000256" key="3">
    <source>
        <dbReference type="ARBA" id="ARBA00044493"/>
    </source>
</evidence>
<evidence type="ECO:0000256" key="5">
    <source>
        <dbReference type="PROSITE-ProRule" id="PRU00708"/>
    </source>
</evidence>
<organism evidence="7 8">
    <name type="scientific">Podospora australis</name>
    <dbReference type="NCBI Taxonomy" id="1536484"/>
    <lineage>
        <taxon>Eukaryota</taxon>
        <taxon>Fungi</taxon>
        <taxon>Dikarya</taxon>
        <taxon>Ascomycota</taxon>
        <taxon>Pezizomycotina</taxon>
        <taxon>Sordariomycetes</taxon>
        <taxon>Sordariomycetidae</taxon>
        <taxon>Sordariales</taxon>
        <taxon>Podosporaceae</taxon>
        <taxon>Podospora</taxon>
    </lineage>
</organism>
<reference evidence="7" key="2">
    <citation type="submission" date="2023-05" db="EMBL/GenBank/DDBJ databases">
        <authorList>
            <consortium name="Lawrence Berkeley National Laboratory"/>
            <person name="Steindorff A."/>
            <person name="Hensen N."/>
            <person name="Bonometti L."/>
            <person name="Westerberg I."/>
            <person name="Brannstrom I.O."/>
            <person name="Guillou S."/>
            <person name="Cros-Aarteil S."/>
            <person name="Calhoun S."/>
            <person name="Haridas S."/>
            <person name="Kuo A."/>
            <person name="Mondo S."/>
            <person name="Pangilinan J."/>
            <person name="Riley R."/>
            <person name="Labutti K."/>
            <person name="Andreopoulos B."/>
            <person name="Lipzen A."/>
            <person name="Chen C."/>
            <person name="Yanf M."/>
            <person name="Daum C."/>
            <person name="Ng V."/>
            <person name="Clum A."/>
            <person name="Ohm R."/>
            <person name="Martin F."/>
            <person name="Silar P."/>
            <person name="Natvig D."/>
            <person name="Lalanne C."/>
            <person name="Gautier V."/>
            <person name="Ament-Velasquez S.L."/>
            <person name="Kruys A."/>
            <person name="Hutchinson M.I."/>
            <person name="Powell A.J."/>
            <person name="Barry K."/>
            <person name="Miller A.N."/>
            <person name="Grigoriev I.V."/>
            <person name="Debuchy R."/>
            <person name="Gladieux P."/>
            <person name="Thoren M.H."/>
            <person name="Johannesson H."/>
        </authorList>
    </citation>
    <scope>NUCLEOTIDE SEQUENCE</scope>
    <source>
        <strain evidence="7">PSN309</strain>
    </source>
</reference>
<dbReference type="PANTHER" id="PTHR47447:SF28">
    <property type="entry name" value="PENTACOTRIPEPTIDE-REPEAT REGION OF PRORP DOMAIN-CONTAINING PROTEIN"/>
    <property type="match status" value="1"/>
</dbReference>
<dbReference type="EMBL" id="MU864350">
    <property type="protein sequence ID" value="KAK4193965.1"/>
    <property type="molecule type" value="Genomic_DNA"/>
</dbReference>
<feature type="region of interest" description="Disordered" evidence="6">
    <location>
        <begin position="430"/>
        <end position="474"/>
    </location>
</feature>
<keyword evidence="8" id="KW-1185">Reference proteome</keyword>
<name>A0AAN6X4W1_9PEZI</name>
<feature type="compositionally biased region" description="Basic and acidic residues" evidence="6">
    <location>
        <begin position="448"/>
        <end position="459"/>
    </location>
</feature>
<evidence type="ECO:0000313" key="8">
    <source>
        <dbReference type="Proteomes" id="UP001302126"/>
    </source>
</evidence>